<evidence type="ECO:0000313" key="2">
    <source>
        <dbReference type="EnsemblMetazoa" id="GPPI042798-PA"/>
    </source>
</evidence>
<feature type="transmembrane region" description="Helical" evidence="1">
    <location>
        <begin position="56"/>
        <end position="75"/>
    </location>
</feature>
<feature type="transmembrane region" description="Helical" evidence="1">
    <location>
        <begin position="87"/>
        <end position="107"/>
    </location>
</feature>
<evidence type="ECO:0000313" key="3">
    <source>
        <dbReference type="Proteomes" id="UP000092460"/>
    </source>
</evidence>
<accession>A0A1B0BWL8</accession>
<protein>
    <submittedName>
        <fullName evidence="2">Uncharacterized protein</fullName>
    </submittedName>
</protein>
<dbReference type="EnsemblMetazoa" id="GPPI042798-RA">
    <property type="protein sequence ID" value="GPPI042798-PA"/>
    <property type="gene ID" value="GPPI042798"/>
</dbReference>
<reference evidence="2" key="2">
    <citation type="submission" date="2020-05" db="UniProtKB">
        <authorList>
            <consortium name="EnsemblMetazoa"/>
        </authorList>
    </citation>
    <scope>IDENTIFICATION</scope>
    <source>
        <strain evidence="2">IAEA</strain>
    </source>
</reference>
<organism evidence="2 3">
    <name type="scientific">Glossina palpalis gambiensis</name>
    <dbReference type="NCBI Taxonomy" id="67801"/>
    <lineage>
        <taxon>Eukaryota</taxon>
        <taxon>Metazoa</taxon>
        <taxon>Ecdysozoa</taxon>
        <taxon>Arthropoda</taxon>
        <taxon>Hexapoda</taxon>
        <taxon>Insecta</taxon>
        <taxon>Pterygota</taxon>
        <taxon>Neoptera</taxon>
        <taxon>Endopterygota</taxon>
        <taxon>Diptera</taxon>
        <taxon>Brachycera</taxon>
        <taxon>Muscomorpha</taxon>
        <taxon>Hippoboscoidea</taxon>
        <taxon>Glossinidae</taxon>
        <taxon>Glossina</taxon>
    </lineage>
</organism>
<reference evidence="3" key="1">
    <citation type="submission" date="2015-01" db="EMBL/GenBank/DDBJ databases">
        <authorList>
            <person name="Aksoy S."/>
            <person name="Warren W."/>
            <person name="Wilson R.K."/>
        </authorList>
    </citation>
    <scope>NUCLEOTIDE SEQUENCE [LARGE SCALE GENOMIC DNA]</scope>
    <source>
        <strain evidence="3">IAEA</strain>
    </source>
</reference>
<dbReference type="EMBL" id="JXJN01021862">
    <property type="status" value="NOT_ANNOTATED_CDS"/>
    <property type="molecule type" value="Genomic_DNA"/>
</dbReference>
<dbReference type="AlphaFoldDB" id="A0A1B0BWL8"/>
<dbReference type="VEuPathDB" id="VectorBase:GPPI042798"/>
<keyword evidence="3" id="KW-1185">Reference proteome</keyword>
<dbReference type="EMBL" id="JXJN01021863">
    <property type="status" value="NOT_ANNOTATED_CDS"/>
    <property type="molecule type" value="Genomic_DNA"/>
</dbReference>
<dbReference type="EMBL" id="JXJN01021861">
    <property type="status" value="NOT_ANNOTATED_CDS"/>
    <property type="molecule type" value="Genomic_DNA"/>
</dbReference>
<keyword evidence="1" id="KW-0812">Transmembrane</keyword>
<name>A0A1B0BWL8_9MUSC</name>
<keyword evidence="1" id="KW-0472">Membrane</keyword>
<sequence length="366" mass="40328">MTSLNAFIIIEHGTTCVFLMSTNAQIQWQMHRSNQEQAYGDNRRSPVVATFKPQQFTWFFATVSYMVMLLTFPYCTIKSISVVLVKVLLLFLFAILLSASVTVEFSLTSTNCGCVQAKLIVVLERQSAELVFAAVDVELPPPLTDDELLDILDRDADMWLTGKTPRHKDMQVGVTPRRTQQGFEFITHLNKLKSSVEIFPEHKGKQAVGIPLARQQVTAVSLLETNRKMLISSLLPFPCFAILSASISSSLLSWSNECNAVKHSVKSCVICGPTPVGRQKVRLSATSKGGGTKNTSLDSLAATAVPTPASVSLPLPFFCDLPIGVPESTVIKKHVDVAKINSNFNIMTSIFMDVADNYEKLKYCLT</sequence>
<evidence type="ECO:0000256" key="1">
    <source>
        <dbReference type="SAM" id="Phobius"/>
    </source>
</evidence>
<dbReference type="Proteomes" id="UP000092460">
    <property type="component" value="Unassembled WGS sequence"/>
</dbReference>
<proteinExistence type="predicted"/>
<keyword evidence="1" id="KW-1133">Transmembrane helix</keyword>